<dbReference type="InterPro" id="IPR001678">
    <property type="entry name" value="MeTrfase_RsmB-F_NOP2_dom"/>
</dbReference>
<dbReference type="SUPFAM" id="SSF53335">
    <property type="entry name" value="S-adenosyl-L-methionine-dependent methyltransferases"/>
    <property type="match status" value="1"/>
</dbReference>
<reference evidence="9" key="1">
    <citation type="submission" date="2017-08" db="EMBL/GenBank/DDBJ databases">
        <authorList>
            <person name="Varghese N."/>
            <person name="Submissions S."/>
        </authorList>
    </citation>
    <scope>NUCLEOTIDE SEQUENCE [LARGE SCALE GENOMIC DNA]</scope>
    <source>
        <strain evidence="9">AP-Melu-1000-B4</strain>
    </source>
</reference>
<feature type="domain" description="SAM-dependent MTase RsmB/NOP-type" evidence="7">
    <location>
        <begin position="211"/>
        <end position="497"/>
    </location>
</feature>
<evidence type="ECO:0000256" key="2">
    <source>
        <dbReference type="ARBA" id="ARBA00022679"/>
    </source>
</evidence>
<keyword evidence="3 5" id="KW-0949">S-adenosyl-L-methionine</keyword>
<feature type="binding site" evidence="5">
    <location>
        <position position="374"/>
    </location>
    <ligand>
        <name>S-adenosyl-L-methionine</name>
        <dbReference type="ChEBI" id="CHEBI:59789"/>
    </ligand>
</feature>
<dbReference type="EMBL" id="OANS01000001">
    <property type="protein sequence ID" value="SNX28000.1"/>
    <property type="molecule type" value="Genomic_DNA"/>
</dbReference>
<comment type="caution">
    <text evidence="5">Lacks conserved residue(s) required for the propagation of feature annotation.</text>
</comment>
<proteinExistence type="inferred from homology"/>
<evidence type="ECO:0000256" key="1">
    <source>
        <dbReference type="ARBA" id="ARBA00022603"/>
    </source>
</evidence>
<keyword evidence="1 5" id="KW-0489">Methyltransferase</keyword>
<feature type="binding site" evidence="5">
    <location>
        <position position="327"/>
    </location>
    <ligand>
        <name>S-adenosyl-L-methionine</name>
        <dbReference type="ChEBI" id="CHEBI:59789"/>
    </ligand>
</feature>
<dbReference type="GO" id="GO:0001510">
    <property type="term" value="P:RNA methylation"/>
    <property type="evidence" value="ECO:0007669"/>
    <property type="project" value="InterPro"/>
</dbReference>
<dbReference type="InterPro" id="IPR049560">
    <property type="entry name" value="MeTrfase_RsmB-F_NOP2_cat"/>
</dbReference>
<dbReference type="InterPro" id="IPR029063">
    <property type="entry name" value="SAM-dependent_MTases_sf"/>
</dbReference>
<evidence type="ECO:0000256" key="3">
    <source>
        <dbReference type="ARBA" id="ARBA00022691"/>
    </source>
</evidence>
<evidence type="ECO:0000256" key="4">
    <source>
        <dbReference type="ARBA" id="ARBA00022884"/>
    </source>
</evidence>
<dbReference type="PANTHER" id="PTHR22807:SF53">
    <property type="entry name" value="RIBOSOMAL RNA SMALL SUBUNIT METHYLTRANSFERASE B-RELATED"/>
    <property type="match status" value="1"/>
</dbReference>
<dbReference type="RefSeq" id="WP_207760173.1">
    <property type="nucleotide sequence ID" value="NZ_OANS01000001.1"/>
</dbReference>
<protein>
    <submittedName>
        <fullName evidence="8">16S rRNA (Cytosine967-C5)-methyltransferase</fullName>
    </submittedName>
</protein>
<sequence length="525" mass="57848">MSKERSPRGANAGSKTTTRLAPHKSYAAKTKDPLRRPERRNASGNLIAPVGQKNFSNAKALPQHALHLERLLPELLSFEQPADRVVSRYFRAEPQLGNRDRALIAESAFAILRRKNEFSQFASSGEGSQPRRLALLGLLSALSEGGLGSANRMESAIADLAHVLKPGEYEWLQRFATIDPATLSPLVRNNLPEWLWDAFGTYPGEDSREALAKCLMRPALLDLRANTMKTTREQLLAEMNALGGRYQAIPTPYSPDGVRIMGKPALQNTVGFKAGMFEVQDEGSQLLSYLLAPKRGEMVVDFCAGAGGKTLAIGALMRSTGRLYALDTSERRLANLKPRQARSGLSNVHPVWIDSENDAKIKRLAGKIDRVLVDAPCSGMGTLRRNPDLKWRQTPTGILELNEKQTNILASASRLLKPGGRLVYATCSLMPQENQAIAEDFLAKHPDFEVIPAAQALKSLFPKDVLPLGCSPDNPWWQLWPHIHDTDGFFGAIFQRKAAVIEKKLPAEECAPDAEKPKKTKKALK</sequence>
<comment type="similarity">
    <text evidence="5">Belongs to the class I-like SAM-binding methyltransferase superfamily. RsmB/NOP family.</text>
</comment>
<dbReference type="InterPro" id="IPR054728">
    <property type="entry name" value="RsmB-like_ferredoxin"/>
</dbReference>
<dbReference type="Proteomes" id="UP000218069">
    <property type="component" value="Unassembled WGS sequence"/>
</dbReference>
<name>A0A240DZF3_9BURK</name>
<dbReference type="InterPro" id="IPR023267">
    <property type="entry name" value="RCMT"/>
</dbReference>
<evidence type="ECO:0000313" key="8">
    <source>
        <dbReference type="EMBL" id="SNX28000.1"/>
    </source>
</evidence>
<dbReference type="Pfam" id="PF01189">
    <property type="entry name" value="Methyltr_RsmB-F"/>
    <property type="match status" value="1"/>
</dbReference>
<accession>A0A240DZF3</accession>
<dbReference type="Gene3D" id="3.30.70.1170">
    <property type="entry name" value="Sun protein, domain 3"/>
    <property type="match status" value="1"/>
</dbReference>
<dbReference type="AlphaFoldDB" id="A0A240DZF3"/>
<feature type="binding site" evidence="5">
    <location>
        <position position="354"/>
    </location>
    <ligand>
        <name>S-adenosyl-L-methionine</name>
        <dbReference type="ChEBI" id="CHEBI:59789"/>
    </ligand>
</feature>
<dbReference type="PANTHER" id="PTHR22807">
    <property type="entry name" value="NOP2 YEAST -RELATED NOL1/NOP2/FMU SUN DOMAIN-CONTAINING"/>
    <property type="match status" value="1"/>
</dbReference>
<dbReference type="PROSITE" id="PS51686">
    <property type="entry name" value="SAM_MT_RSMB_NOP"/>
    <property type="match status" value="1"/>
</dbReference>
<dbReference type="Gene3D" id="3.40.50.150">
    <property type="entry name" value="Vaccinia Virus protein VP39"/>
    <property type="match status" value="1"/>
</dbReference>
<evidence type="ECO:0000259" key="7">
    <source>
        <dbReference type="PROSITE" id="PS51686"/>
    </source>
</evidence>
<dbReference type="GO" id="GO:0003723">
    <property type="term" value="F:RNA binding"/>
    <property type="evidence" value="ECO:0007669"/>
    <property type="project" value="UniProtKB-UniRule"/>
</dbReference>
<keyword evidence="4 5" id="KW-0694">RNA-binding</keyword>
<dbReference type="CDD" id="cd02440">
    <property type="entry name" value="AdoMet_MTases"/>
    <property type="match status" value="1"/>
</dbReference>
<feature type="active site" description="Nucleophile" evidence="5">
    <location>
        <position position="427"/>
    </location>
</feature>
<dbReference type="PRINTS" id="PR02008">
    <property type="entry name" value="RCMTFAMILY"/>
</dbReference>
<evidence type="ECO:0000313" key="9">
    <source>
        <dbReference type="Proteomes" id="UP000218069"/>
    </source>
</evidence>
<organism evidence="8 9">
    <name type="scientific">Polynucleobacter meluiroseus</name>
    <dbReference type="NCBI Taxonomy" id="1938814"/>
    <lineage>
        <taxon>Bacteria</taxon>
        <taxon>Pseudomonadati</taxon>
        <taxon>Pseudomonadota</taxon>
        <taxon>Betaproteobacteria</taxon>
        <taxon>Burkholderiales</taxon>
        <taxon>Burkholderiaceae</taxon>
        <taxon>Polynucleobacter</taxon>
    </lineage>
</organism>
<keyword evidence="9" id="KW-1185">Reference proteome</keyword>
<dbReference type="GO" id="GO:0008173">
    <property type="term" value="F:RNA methyltransferase activity"/>
    <property type="evidence" value="ECO:0007669"/>
    <property type="project" value="InterPro"/>
</dbReference>
<evidence type="ECO:0000256" key="5">
    <source>
        <dbReference type="PROSITE-ProRule" id="PRU01023"/>
    </source>
</evidence>
<feature type="region of interest" description="Disordered" evidence="6">
    <location>
        <begin position="1"/>
        <end position="41"/>
    </location>
</feature>
<dbReference type="Pfam" id="PF22458">
    <property type="entry name" value="RsmF-B_ferredox"/>
    <property type="match status" value="1"/>
</dbReference>
<gene>
    <name evidence="8" type="ORF">SAMN06295945_0319</name>
</gene>
<evidence type="ECO:0000256" key="6">
    <source>
        <dbReference type="SAM" id="MobiDB-lite"/>
    </source>
</evidence>
<feature type="compositionally biased region" description="Basic and acidic residues" evidence="6">
    <location>
        <begin position="29"/>
        <end position="41"/>
    </location>
</feature>
<keyword evidence="2 5" id="KW-0808">Transferase</keyword>